<evidence type="ECO:0000313" key="1">
    <source>
        <dbReference type="EMBL" id="KAI0034317.1"/>
    </source>
</evidence>
<sequence length="334" mass="37439">MRGEEGTTKLSFVEHIVVHEPFLRVGCMLGEGPLYEAQTFTLHFVDIFEKRVRVRCETSSNHVVPQSQVFHLDIRTLELSIDQYDEPITCLALRRGGRGLACATASGIATIEEGKLQYLARPIEVEDRPYTRFNDGACDSEGRFFIGTMFSKEKGIPGVLYKFDPKDMSCVVVDPGPFTDSNGIAWSLDERTMYFTDSLNNVIYAYDYEDGVISGRRVFADTGSILRLKNSYPDGLCMDDEGCIWSARWGGSCIVRFNREGIIDVQIDLPTVHRVTACCFGGLNNDELFITTAHCSVLGGNNDLQKGHPDSGHLFKVEFAGKYRGGRWRHEFAL</sequence>
<reference evidence="1" key="1">
    <citation type="submission" date="2021-02" db="EMBL/GenBank/DDBJ databases">
        <authorList>
            <consortium name="DOE Joint Genome Institute"/>
            <person name="Ahrendt S."/>
            <person name="Looney B.P."/>
            <person name="Miyauchi S."/>
            <person name="Morin E."/>
            <person name="Drula E."/>
            <person name="Courty P.E."/>
            <person name="Chicoki N."/>
            <person name="Fauchery L."/>
            <person name="Kohler A."/>
            <person name="Kuo A."/>
            <person name="Labutti K."/>
            <person name="Pangilinan J."/>
            <person name="Lipzen A."/>
            <person name="Riley R."/>
            <person name="Andreopoulos W."/>
            <person name="He G."/>
            <person name="Johnson J."/>
            <person name="Barry K.W."/>
            <person name="Grigoriev I.V."/>
            <person name="Nagy L."/>
            <person name="Hibbett D."/>
            <person name="Henrissat B."/>
            <person name="Matheny P.B."/>
            <person name="Labbe J."/>
            <person name="Martin F."/>
        </authorList>
    </citation>
    <scope>NUCLEOTIDE SEQUENCE</scope>
    <source>
        <strain evidence="1">EC-137</strain>
    </source>
</reference>
<evidence type="ECO:0000313" key="2">
    <source>
        <dbReference type="Proteomes" id="UP000814128"/>
    </source>
</evidence>
<dbReference type="Proteomes" id="UP000814128">
    <property type="component" value="Unassembled WGS sequence"/>
</dbReference>
<reference evidence="1" key="2">
    <citation type="journal article" date="2022" name="New Phytol.">
        <title>Evolutionary transition to the ectomycorrhizal habit in the genomes of a hyperdiverse lineage of mushroom-forming fungi.</title>
        <authorList>
            <person name="Looney B."/>
            <person name="Miyauchi S."/>
            <person name="Morin E."/>
            <person name="Drula E."/>
            <person name="Courty P.E."/>
            <person name="Kohler A."/>
            <person name="Kuo A."/>
            <person name="LaButti K."/>
            <person name="Pangilinan J."/>
            <person name="Lipzen A."/>
            <person name="Riley R."/>
            <person name="Andreopoulos W."/>
            <person name="He G."/>
            <person name="Johnson J."/>
            <person name="Nolan M."/>
            <person name="Tritt A."/>
            <person name="Barry K.W."/>
            <person name="Grigoriev I.V."/>
            <person name="Nagy L.G."/>
            <person name="Hibbett D."/>
            <person name="Henrissat B."/>
            <person name="Matheny P.B."/>
            <person name="Labbe J."/>
            <person name="Martin F.M."/>
        </authorList>
    </citation>
    <scope>NUCLEOTIDE SEQUENCE</scope>
    <source>
        <strain evidence="1">EC-137</strain>
    </source>
</reference>
<organism evidence="1 2">
    <name type="scientific">Vararia minispora EC-137</name>
    <dbReference type="NCBI Taxonomy" id="1314806"/>
    <lineage>
        <taxon>Eukaryota</taxon>
        <taxon>Fungi</taxon>
        <taxon>Dikarya</taxon>
        <taxon>Basidiomycota</taxon>
        <taxon>Agaricomycotina</taxon>
        <taxon>Agaricomycetes</taxon>
        <taxon>Russulales</taxon>
        <taxon>Lachnocladiaceae</taxon>
        <taxon>Vararia</taxon>
    </lineage>
</organism>
<name>A0ACB8QRL2_9AGAM</name>
<proteinExistence type="predicted"/>
<accession>A0ACB8QRL2</accession>
<comment type="caution">
    <text evidence="1">The sequence shown here is derived from an EMBL/GenBank/DDBJ whole genome shotgun (WGS) entry which is preliminary data.</text>
</comment>
<gene>
    <name evidence="1" type="ORF">K488DRAFT_45774</name>
</gene>
<protein>
    <submittedName>
        <fullName evidence="1">SMP-30/Gluconolaconase/LRE-like region-domain-containing protein</fullName>
    </submittedName>
</protein>
<dbReference type="EMBL" id="MU273503">
    <property type="protein sequence ID" value="KAI0034317.1"/>
    <property type="molecule type" value="Genomic_DNA"/>
</dbReference>
<keyword evidence="2" id="KW-1185">Reference proteome</keyword>